<protein>
    <recommendedName>
        <fullName evidence="2">Glycosyl hydrolase family 32 N-terminal domain-containing protein</fullName>
    </recommendedName>
</protein>
<reference evidence="1" key="1">
    <citation type="submission" date="2018-05" db="EMBL/GenBank/DDBJ databases">
        <authorList>
            <person name="Lanie J.A."/>
            <person name="Ng W.-L."/>
            <person name="Kazmierczak K.M."/>
            <person name="Andrzejewski T.M."/>
            <person name="Davidsen T.M."/>
            <person name="Wayne K.J."/>
            <person name="Tettelin H."/>
            <person name="Glass J.I."/>
            <person name="Rusch D."/>
            <person name="Podicherti R."/>
            <person name="Tsui H.-C.T."/>
            <person name="Winkler M.E."/>
        </authorList>
    </citation>
    <scope>NUCLEOTIDE SEQUENCE</scope>
</reference>
<dbReference type="SUPFAM" id="SSF75005">
    <property type="entry name" value="Arabinanase/levansucrase/invertase"/>
    <property type="match status" value="1"/>
</dbReference>
<evidence type="ECO:0008006" key="2">
    <source>
        <dbReference type="Google" id="ProtNLM"/>
    </source>
</evidence>
<accession>A0A381XBH6</accession>
<organism evidence="1">
    <name type="scientific">marine metagenome</name>
    <dbReference type="NCBI Taxonomy" id="408172"/>
    <lineage>
        <taxon>unclassified sequences</taxon>
        <taxon>metagenomes</taxon>
        <taxon>ecological metagenomes</taxon>
    </lineage>
</organism>
<gene>
    <name evidence="1" type="ORF">METZ01_LOCUS114969</name>
</gene>
<dbReference type="Gene3D" id="2.115.10.20">
    <property type="entry name" value="Glycosyl hydrolase domain, family 43"/>
    <property type="match status" value="1"/>
</dbReference>
<proteinExistence type="predicted"/>
<dbReference type="InterPro" id="IPR023296">
    <property type="entry name" value="Glyco_hydro_beta-prop_sf"/>
</dbReference>
<evidence type="ECO:0000313" key="1">
    <source>
        <dbReference type="EMBL" id="SVA62115.1"/>
    </source>
</evidence>
<dbReference type="EMBL" id="UINC01014587">
    <property type="protein sequence ID" value="SVA62115.1"/>
    <property type="molecule type" value="Genomic_DNA"/>
</dbReference>
<name>A0A381XBH6_9ZZZZ</name>
<dbReference type="AlphaFoldDB" id="A0A381XBH6"/>
<sequence length="504" mass="57002">MTRSLFICYLSFIVLGIPLASGEAKDSTAVYIADRRELFVDQYLVQALEGEARQILHHPVPREVVLVSDRPWEGNGLNYVTVFQDGDLYKMYYRGGDYDRGVTSLHEQVYCLAISKDGIKWERPNLGLVKFGGSKENNILLTEKDEALGYICHNFSPFLDLNPDAPESERYKAVGGGPLFPLISADGIHWKKATDKPIITEGAFDSQNLAFWDSIRGQYRAYHRQFRSGRDIMTETSEVFSSGWSKPVFLEYSPGRGGELYTNQITPYKRAPHIFLGFPTRYEDRGLNPSTRHLPQWKYRQLRSKISRREGTAVTEGLFMSSRDGAHFHVFQEAFVRPGLRTRDSWFYGDNYQNNGLVETKSTLAEDAPNELSMYLTEATLQNGKPAKLRRYSLRMDGFVSINAPMKGGKLISKPIRFSGSKLSLNFSSSARGGIRVGFADPEGKPLAGYSLNDCPWIYGDSLTRRVEWIKSDKIVDNVGSIAGQPVKLVFELKDADLYSFKFD</sequence>